<comment type="caution">
    <text evidence="2">The sequence shown here is derived from an EMBL/GenBank/DDBJ whole genome shotgun (WGS) entry which is preliminary data.</text>
</comment>
<protein>
    <submittedName>
        <fullName evidence="2">SPOR domain-containing protein</fullName>
    </submittedName>
</protein>
<gene>
    <name evidence="2" type="ORF">L2740_15615</name>
</gene>
<feature type="domain" description="SPOR" evidence="1">
    <location>
        <begin position="168"/>
        <end position="253"/>
    </location>
</feature>
<organism evidence="2 3">
    <name type="scientific">Shewanella pneumatophori</name>
    <dbReference type="NCBI Taxonomy" id="314092"/>
    <lineage>
        <taxon>Bacteria</taxon>
        <taxon>Pseudomonadati</taxon>
        <taxon>Pseudomonadota</taxon>
        <taxon>Gammaproteobacteria</taxon>
        <taxon>Alteromonadales</taxon>
        <taxon>Shewanellaceae</taxon>
        <taxon>Shewanella</taxon>
    </lineage>
</organism>
<keyword evidence="3" id="KW-1185">Reference proteome</keyword>
<sequence length="257" mass="28913">MIYTALMHFLINERVNEVSLFTKSLKINYSDFYSLVVSTVVSIWLCAFTASSYAAETKDTEAVELVALTAELLHVKQELEAWNKLKPAIERLVENEADLALLISELSKAVEIQQQPVKFVVPKEPLANKGFIEGFISTETMSKKNTIKPKVVNKVESVKKSNLVTERKNAPNAYGVHLSSYSKSNNLKAGWLSYKKKFHDLLVDGHPMKIDFVSKGKSFSRLVYGPYLSKKSALSICHLLKVEGQYCAVVEYKGERI</sequence>
<dbReference type="Proteomes" id="UP001139293">
    <property type="component" value="Unassembled WGS sequence"/>
</dbReference>
<name>A0A9X1ZE35_9GAMM</name>
<accession>A0A9X1ZE35</accession>
<evidence type="ECO:0000313" key="2">
    <source>
        <dbReference type="EMBL" id="MCL1139973.1"/>
    </source>
</evidence>
<dbReference type="PROSITE" id="PS51724">
    <property type="entry name" value="SPOR"/>
    <property type="match status" value="1"/>
</dbReference>
<dbReference type="GO" id="GO:0042834">
    <property type="term" value="F:peptidoglycan binding"/>
    <property type="evidence" value="ECO:0007669"/>
    <property type="project" value="InterPro"/>
</dbReference>
<dbReference type="EMBL" id="JAKILB010000010">
    <property type="protein sequence ID" value="MCL1139973.1"/>
    <property type="molecule type" value="Genomic_DNA"/>
</dbReference>
<dbReference type="Pfam" id="PF05036">
    <property type="entry name" value="SPOR"/>
    <property type="match status" value="1"/>
</dbReference>
<proteinExistence type="predicted"/>
<dbReference type="AlphaFoldDB" id="A0A9X1ZE35"/>
<evidence type="ECO:0000259" key="1">
    <source>
        <dbReference type="PROSITE" id="PS51724"/>
    </source>
</evidence>
<dbReference type="InterPro" id="IPR007730">
    <property type="entry name" value="SPOR-like_dom"/>
</dbReference>
<evidence type="ECO:0000313" key="3">
    <source>
        <dbReference type="Proteomes" id="UP001139293"/>
    </source>
</evidence>
<dbReference type="RefSeq" id="WP_248951044.1">
    <property type="nucleotide sequence ID" value="NZ_JAKILB010000010.1"/>
</dbReference>
<reference evidence="2" key="1">
    <citation type="submission" date="2022-01" db="EMBL/GenBank/DDBJ databases">
        <title>Whole genome-based taxonomy of the Shewanellaceae.</title>
        <authorList>
            <person name="Martin-Rodriguez A.J."/>
        </authorList>
    </citation>
    <scope>NUCLEOTIDE SEQUENCE</scope>
    <source>
        <strain evidence="2">KCTC 23973</strain>
    </source>
</reference>